<dbReference type="KEGG" id="vg:18566093"/>
<accession>G1FGM5</accession>
<keyword evidence="2" id="KW-1185">Reference proteome</keyword>
<proteinExistence type="predicted"/>
<dbReference type="EMBL" id="JN201525">
    <property type="protein sequence ID" value="AEJ94081.1"/>
    <property type="molecule type" value="Genomic_DNA"/>
</dbReference>
<dbReference type="GeneID" id="18566093"/>
<name>G1FGM5_9CAUD</name>
<dbReference type="Proteomes" id="UP000008391">
    <property type="component" value="Segment"/>
</dbReference>
<reference evidence="1 2" key="1">
    <citation type="journal article" date="2012" name="J. Virol.">
        <title>Complete Genome Sequences of 138 Mycobacteriophages.</title>
        <authorList>
            <consortium name="the Science Education Alliance Phage Hunters Advancing Genomics and Evolutionary Science Program"/>
            <consortium name="the KwaZulu-Natal Research Institute for Tuberculosis and HIV Mycobacterial Genetics Course Students"/>
            <consortium name="the Phage Hunters Integrating Research and Education Program"/>
            <person name="Hatfull G.F."/>
        </authorList>
    </citation>
    <scope>NUCLEOTIDE SEQUENCE [LARGE SCALE GENOMIC DNA]</scope>
</reference>
<gene>
    <name evidence="1" type="primary">160</name>
    <name evidence="1" type="ORF">THIBAULT_160</name>
</gene>
<protein>
    <submittedName>
        <fullName evidence="1">Uncharacterized protein</fullName>
    </submittedName>
</protein>
<dbReference type="RefSeq" id="YP_009018171.1">
    <property type="nucleotide sequence ID" value="NC_023738.1"/>
</dbReference>
<evidence type="ECO:0000313" key="1">
    <source>
        <dbReference type="EMBL" id="AEJ94081.1"/>
    </source>
</evidence>
<organism evidence="1 2">
    <name type="scientific">Mycobacterium phage Thibault</name>
    <dbReference type="NCBI Taxonomy" id="1052673"/>
    <lineage>
        <taxon>Viruses</taxon>
        <taxon>Duplodnaviria</taxon>
        <taxon>Heunggongvirae</taxon>
        <taxon>Uroviricota</taxon>
        <taxon>Caudoviricetes</taxon>
        <taxon>Omegavirus</taxon>
        <taxon>Omegavirus thibault</taxon>
    </lineage>
</organism>
<evidence type="ECO:0000313" key="2">
    <source>
        <dbReference type="Proteomes" id="UP000008391"/>
    </source>
</evidence>
<dbReference type="OrthoDB" id="19533at10239"/>
<sequence length="77" mass="9042">MRKWIAKALHRLAVRIHSDEHSERIVILDEYEIIRCRVEIAGDDSHGVDSEYDLLPPGWTVQQFRDGEQIWTSWNPG</sequence>